<dbReference type="GeneID" id="24109402"/>
<keyword evidence="1" id="KW-0539">Nucleus</keyword>
<feature type="region of interest" description="Disordered" evidence="2">
    <location>
        <begin position="902"/>
        <end position="921"/>
    </location>
</feature>
<dbReference type="CDD" id="cd00067">
    <property type="entry name" value="GAL4"/>
    <property type="match status" value="1"/>
</dbReference>
<feature type="domain" description="Zn(2)-C6 fungal-type" evidence="3">
    <location>
        <begin position="177"/>
        <end position="206"/>
    </location>
</feature>
<organism evidence="4 5">
    <name type="scientific">Pseudozyma hubeiensis (strain SY62)</name>
    <name type="common">Yeast</name>
    <dbReference type="NCBI Taxonomy" id="1305764"/>
    <lineage>
        <taxon>Eukaryota</taxon>
        <taxon>Fungi</taxon>
        <taxon>Dikarya</taxon>
        <taxon>Basidiomycota</taxon>
        <taxon>Ustilaginomycotina</taxon>
        <taxon>Ustilaginomycetes</taxon>
        <taxon>Ustilaginales</taxon>
        <taxon>Ustilaginaceae</taxon>
        <taxon>Pseudozyma</taxon>
    </lineage>
</organism>
<evidence type="ECO:0000256" key="1">
    <source>
        <dbReference type="ARBA" id="ARBA00023242"/>
    </source>
</evidence>
<dbReference type="eggNOG" id="ENOG502S8N8">
    <property type="taxonomic scope" value="Eukaryota"/>
</dbReference>
<dbReference type="CDD" id="cd12148">
    <property type="entry name" value="fungal_TF_MHR"/>
    <property type="match status" value="1"/>
</dbReference>
<sequence>MRRGKRTSERSSRSSDSPSDHERLSQSKHTGLCRLTFGDLEVLFGLVAICTACYDGRFVPTNPDAAKNTEDEIALIIPQRLRSFCSLFCMPNHFSFIDKGLPNAVRTTPCSGPQRLCNSPSSSSTCHATMLPRTPSTDSEASSSSSLPIASLPPQQFTPIVATSASEASVRKRVVRACEVCRRKKVKCNGQRPCSQCIAFAEECNYVDVRDRSAYSRRYVESLEARMVALERRVDILSERGTCDGICRSTWRLDAHRRASDPGFATGYRQQARVGSEASTTFIAHLLPQQSTQTQLSLGRCIDLSLLSAARLIAEANAAMCKPSNPTTSGMDVWQQHSTSAVLAPRLAVKHELDSPTVPPQMPSDDEFQALLHSYTEGIFRFIAIVQPAEVQAIWSKVTSSPPAITAYAVSEIALLFAVMACGVKTIMNDSLPQASSSNVTRSSRYKMRISPNNFESQASMWTRAMDGADRFENEEASRQSQVYALLSFCNAGRGDLILAFNNIVQARSLLSRSTVGSSNQRMQQSRLGASIEILDHVIRSGLGSSGTQLQHPQDRQFDVPTPPSRTDVFCLTTALQRLAALCSPSGPVGRTLCDLLDPQTLHVPIDQLRVRAQDQYRCLLDWYNSLPLALRAVPNEATEPTSAIAACIASVSLQFERLRLHIATNLLSRRNGVNAMDEAERLDLDGCLNLAGGIIRAFPTISKYLFPSPWLTLYAESIGISAAFIVLTAARVPHCNVFGLLSDVDSAVSALAQLQLVIQGVAEIRGKLVDLAEAIRSRYGLADTAEDHKRTADGTDDPRLLNLNVRGTESNHKKFRSATMPQNSPVHAVSPTLRCETAPPFPQHGPTSSSTVAATAMGNSQQMYGRESIQWTDQAGRSAITGSTVSFNQIWPASTSNFDTATNQEQQQQGEHTRPQHQQYHDQTIASQAQLQQAPLHLNQQELAGLLLQDFMIPEHHSEHQSE</sequence>
<evidence type="ECO:0000259" key="3">
    <source>
        <dbReference type="PROSITE" id="PS50048"/>
    </source>
</evidence>
<feature type="region of interest" description="Disordered" evidence="2">
    <location>
        <begin position="1"/>
        <end position="24"/>
    </location>
</feature>
<dbReference type="Pfam" id="PF00172">
    <property type="entry name" value="Zn_clus"/>
    <property type="match status" value="1"/>
</dbReference>
<dbReference type="InterPro" id="IPR050987">
    <property type="entry name" value="AtrR-like"/>
</dbReference>
<dbReference type="PROSITE" id="PS00463">
    <property type="entry name" value="ZN2_CY6_FUNGAL_1"/>
    <property type="match status" value="1"/>
</dbReference>
<dbReference type="AlphaFoldDB" id="R9P596"/>
<dbReference type="OrthoDB" id="39175at2759"/>
<keyword evidence="5" id="KW-1185">Reference proteome</keyword>
<feature type="compositionally biased region" description="Low complexity" evidence="2">
    <location>
        <begin position="134"/>
        <end position="150"/>
    </location>
</feature>
<dbReference type="PROSITE" id="PS50048">
    <property type="entry name" value="ZN2_CY6_FUNGAL_2"/>
    <property type="match status" value="1"/>
</dbReference>
<dbReference type="EMBL" id="DF238801">
    <property type="protein sequence ID" value="GAC96536.1"/>
    <property type="molecule type" value="Genomic_DNA"/>
</dbReference>
<dbReference type="GO" id="GO:0008270">
    <property type="term" value="F:zinc ion binding"/>
    <property type="evidence" value="ECO:0007669"/>
    <property type="project" value="InterPro"/>
</dbReference>
<evidence type="ECO:0000313" key="4">
    <source>
        <dbReference type="EMBL" id="GAC96536.1"/>
    </source>
</evidence>
<evidence type="ECO:0000313" key="5">
    <source>
        <dbReference type="Proteomes" id="UP000014071"/>
    </source>
</evidence>
<dbReference type="PANTHER" id="PTHR46910">
    <property type="entry name" value="TRANSCRIPTION FACTOR PDR1"/>
    <property type="match status" value="1"/>
</dbReference>
<dbReference type="SUPFAM" id="SSF57701">
    <property type="entry name" value="Zn2/Cys6 DNA-binding domain"/>
    <property type="match status" value="1"/>
</dbReference>
<dbReference type="HOGENOM" id="CLU_339857_0_0_1"/>
<feature type="region of interest" description="Disordered" evidence="2">
    <location>
        <begin position="118"/>
        <end position="150"/>
    </location>
</feature>
<protein>
    <recommendedName>
        <fullName evidence="3">Zn(2)-C6 fungal-type domain-containing protein</fullName>
    </recommendedName>
</protein>
<dbReference type="RefSeq" id="XP_012190123.1">
    <property type="nucleotide sequence ID" value="XM_012334733.1"/>
</dbReference>
<dbReference type="Gene3D" id="4.10.240.10">
    <property type="entry name" value="Zn(2)-C6 fungal-type DNA-binding domain"/>
    <property type="match status" value="1"/>
</dbReference>
<dbReference type="SMART" id="SM00066">
    <property type="entry name" value="GAL4"/>
    <property type="match status" value="1"/>
</dbReference>
<dbReference type="InterPro" id="IPR001138">
    <property type="entry name" value="Zn2Cys6_DnaBD"/>
</dbReference>
<dbReference type="GO" id="GO:0000981">
    <property type="term" value="F:DNA-binding transcription factor activity, RNA polymerase II-specific"/>
    <property type="evidence" value="ECO:0007669"/>
    <property type="project" value="InterPro"/>
</dbReference>
<dbReference type="PANTHER" id="PTHR46910:SF1">
    <property type="entry name" value="MISCELLANEOUS ZN(II)2CYS6 TRANSCRIPTION FACTOR (EUROFUNG)-RELATED"/>
    <property type="match status" value="1"/>
</dbReference>
<dbReference type="InterPro" id="IPR036864">
    <property type="entry name" value="Zn2-C6_fun-type_DNA-bd_sf"/>
</dbReference>
<reference evidence="5" key="1">
    <citation type="journal article" date="2013" name="Genome Announc.">
        <title>Draft genome sequence of the basidiomycetous yeast-like fungus Pseudozyma hubeiensis SY62, which produces an abundant amount of the biosurfactant mannosylerythritol lipids.</title>
        <authorList>
            <person name="Konishi M."/>
            <person name="Hatada Y."/>
            <person name="Horiuchi J."/>
        </authorList>
    </citation>
    <scope>NUCLEOTIDE SEQUENCE [LARGE SCALE GENOMIC DNA]</scope>
    <source>
        <strain evidence="5">SY62</strain>
    </source>
</reference>
<accession>R9P596</accession>
<proteinExistence type="predicted"/>
<dbReference type="Proteomes" id="UP000014071">
    <property type="component" value="Unassembled WGS sequence"/>
</dbReference>
<feature type="compositionally biased region" description="Polar residues" evidence="2">
    <location>
        <begin position="118"/>
        <end position="127"/>
    </location>
</feature>
<gene>
    <name evidence="4" type="ORF">PHSY_004116</name>
</gene>
<evidence type="ECO:0000256" key="2">
    <source>
        <dbReference type="SAM" id="MobiDB-lite"/>
    </source>
</evidence>
<dbReference type="STRING" id="1305764.R9P596"/>
<name>R9P596_PSEHS</name>